<dbReference type="Pfam" id="PF01814">
    <property type="entry name" value="Hemerythrin"/>
    <property type="match status" value="1"/>
</dbReference>
<dbReference type="InterPro" id="IPR012312">
    <property type="entry name" value="Hemerythrin-like"/>
</dbReference>
<evidence type="ECO:0000313" key="2">
    <source>
        <dbReference type="EMBL" id="ROT39593.1"/>
    </source>
</evidence>
<dbReference type="InterPro" id="IPR053206">
    <property type="entry name" value="Dimeric_xanthone_biosynth"/>
</dbReference>
<dbReference type="Proteomes" id="UP000272025">
    <property type="component" value="Unassembled WGS sequence"/>
</dbReference>
<feature type="domain" description="Hemerythrin-like" evidence="1">
    <location>
        <begin position="19"/>
        <end position="139"/>
    </location>
</feature>
<dbReference type="CDD" id="cd12108">
    <property type="entry name" value="Hr-like"/>
    <property type="match status" value="1"/>
</dbReference>
<organism evidence="2 3">
    <name type="scientific">Sodiomyces alkalinus (strain CBS 110278 / VKM F-3762 / F11)</name>
    <name type="common">Alkaliphilic filamentous fungus</name>
    <dbReference type="NCBI Taxonomy" id="1314773"/>
    <lineage>
        <taxon>Eukaryota</taxon>
        <taxon>Fungi</taxon>
        <taxon>Dikarya</taxon>
        <taxon>Ascomycota</taxon>
        <taxon>Pezizomycotina</taxon>
        <taxon>Sordariomycetes</taxon>
        <taxon>Hypocreomycetidae</taxon>
        <taxon>Glomerellales</taxon>
        <taxon>Plectosphaerellaceae</taxon>
        <taxon>Sodiomyces</taxon>
    </lineage>
</organism>
<dbReference type="OrthoDB" id="58416at2759"/>
<name>A0A3N2PYH9_SODAK</name>
<protein>
    <submittedName>
        <fullName evidence="2">Hemerythrin HHE cation binding domain-containing protein</fullName>
    </submittedName>
</protein>
<accession>A0A3N2PYH9</accession>
<dbReference type="PANTHER" id="PTHR38048">
    <property type="entry name" value="EXPRESSED PROTEIN"/>
    <property type="match status" value="1"/>
</dbReference>
<keyword evidence="3" id="KW-1185">Reference proteome</keyword>
<evidence type="ECO:0000259" key="1">
    <source>
        <dbReference type="Pfam" id="PF01814"/>
    </source>
</evidence>
<evidence type="ECO:0000313" key="3">
    <source>
        <dbReference type="Proteomes" id="UP000272025"/>
    </source>
</evidence>
<dbReference type="PANTHER" id="PTHR38048:SF2">
    <property type="entry name" value="HEMERYTHRIN-LIKE DOMAIN-CONTAINING PROTEIN"/>
    <property type="match status" value="1"/>
</dbReference>
<proteinExistence type="predicted"/>
<dbReference type="AlphaFoldDB" id="A0A3N2PYH9"/>
<dbReference type="GeneID" id="39575205"/>
<dbReference type="STRING" id="1314773.A0A3N2PYH9"/>
<gene>
    <name evidence="2" type="ORF">SODALDRAFT_133994</name>
</gene>
<reference evidence="2 3" key="1">
    <citation type="journal article" date="2018" name="Mol. Ecol.">
        <title>The obligate alkalophilic soda-lake fungus Sodiomyces alkalinus has shifted to a protein diet.</title>
        <authorList>
            <person name="Grum-Grzhimaylo A.A."/>
            <person name="Falkoski D.L."/>
            <person name="van den Heuvel J."/>
            <person name="Valero-Jimenez C.A."/>
            <person name="Min B."/>
            <person name="Choi I.G."/>
            <person name="Lipzen A."/>
            <person name="Daum C.G."/>
            <person name="Aanen D.K."/>
            <person name="Tsang A."/>
            <person name="Henrissat B."/>
            <person name="Bilanenko E.N."/>
            <person name="de Vries R.P."/>
            <person name="van Kan J.A.L."/>
            <person name="Grigoriev I.V."/>
            <person name="Debets A.J.M."/>
        </authorList>
    </citation>
    <scope>NUCLEOTIDE SEQUENCE [LARGE SCALE GENOMIC DNA]</scope>
    <source>
        <strain evidence="2 3">F11</strain>
    </source>
</reference>
<dbReference type="EMBL" id="ML119053">
    <property type="protein sequence ID" value="ROT39593.1"/>
    <property type="molecule type" value="Genomic_DNA"/>
</dbReference>
<sequence>MLTDGPRPQPDMFDDLASTMAVVHNIMIRCLNSIHQQAPHVRAADVPAFLNYALTWCQMLQLHHDGEEEMCFPAVERMAGEPGLMETNVEQHAAFHDGFDAFKTYLEASQKGEVAFDGQRARELIDEFGPSLTQHLHDEVPTLLALRRFGLEKMKDLPKVFEEEAQQNMGKAGMAAGGMLAFMSHDVTFEGGLWKNFPPVPWIILVIIRNTVYWVHSDWWKFAPVDRYGQPQPQYARPEQS</sequence>
<dbReference type="Gene3D" id="1.20.120.520">
    <property type="entry name" value="nmb1532 protein domain like"/>
    <property type="match status" value="1"/>
</dbReference>
<dbReference type="RefSeq" id="XP_028467399.1">
    <property type="nucleotide sequence ID" value="XM_028606727.1"/>
</dbReference>